<accession>A0AAN7R1G3</accession>
<sequence>MVAESRSHVTENTETDATSQAVKRRLPTDIKLKLAKVAKLASSHGKISKELINCLNGIVGHLVQLRTLKRNLKMMVNTSLSAKQEKENWFQQIKKKVDDLVKVRMLCMDPRHQPGASDDPKELDPNAKGASTSKFDMDTTVEDRICDLYDIYVDGLDGETGPQIRKLYFELVHLWPSGFMNNHGIKGAICCSKEQRVLMNSRNQDQVRIRRKKLARKAELGRIQAELASVPQSQNSSQPLHPVGQLLSPAVSLQLE</sequence>
<organism evidence="2 3">
    <name type="scientific">Trapa natans</name>
    <name type="common">Water chestnut</name>
    <dbReference type="NCBI Taxonomy" id="22666"/>
    <lineage>
        <taxon>Eukaryota</taxon>
        <taxon>Viridiplantae</taxon>
        <taxon>Streptophyta</taxon>
        <taxon>Embryophyta</taxon>
        <taxon>Tracheophyta</taxon>
        <taxon>Spermatophyta</taxon>
        <taxon>Magnoliopsida</taxon>
        <taxon>eudicotyledons</taxon>
        <taxon>Gunneridae</taxon>
        <taxon>Pentapetalae</taxon>
        <taxon>rosids</taxon>
        <taxon>malvids</taxon>
        <taxon>Myrtales</taxon>
        <taxon>Lythraceae</taxon>
        <taxon>Trapa</taxon>
    </lineage>
</organism>
<evidence type="ECO:0000313" key="2">
    <source>
        <dbReference type="EMBL" id="KAK4786257.1"/>
    </source>
</evidence>
<proteinExistence type="predicted"/>
<evidence type="ECO:0000313" key="3">
    <source>
        <dbReference type="Proteomes" id="UP001346149"/>
    </source>
</evidence>
<name>A0AAN7R1G3_TRANT</name>
<feature type="compositionally biased region" description="Basic and acidic residues" evidence="1">
    <location>
        <begin position="1"/>
        <end position="11"/>
    </location>
</feature>
<dbReference type="GO" id="GO:0005634">
    <property type="term" value="C:nucleus"/>
    <property type="evidence" value="ECO:0007669"/>
    <property type="project" value="TreeGrafter"/>
</dbReference>
<dbReference type="EMBL" id="JAXQNO010000013">
    <property type="protein sequence ID" value="KAK4786257.1"/>
    <property type="molecule type" value="Genomic_DNA"/>
</dbReference>
<dbReference type="PANTHER" id="PTHR21669">
    <property type="entry name" value="CAPZ-INTERACTING PROTEIN AND RELATED PROTEINS"/>
    <property type="match status" value="1"/>
</dbReference>
<reference evidence="2 3" key="1">
    <citation type="journal article" date="2023" name="Hortic Res">
        <title>Pangenome of water caltrop reveals structural variations and asymmetric subgenome divergence after allopolyploidization.</title>
        <authorList>
            <person name="Zhang X."/>
            <person name="Chen Y."/>
            <person name="Wang L."/>
            <person name="Yuan Y."/>
            <person name="Fang M."/>
            <person name="Shi L."/>
            <person name="Lu R."/>
            <person name="Comes H.P."/>
            <person name="Ma Y."/>
            <person name="Chen Y."/>
            <person name="Huang G."/>
            <person name="Zhou Y."/>
            <person name="Zheng Z."/>
            <person name="Qiu Y."/>
        </authorList>
    </citation>
    <scope>NUCLEOTIDE SEQUENCE [LARGE SCALE GENOMIC DNA]</scope>
    <source>
        <strain evidence="2">F231</strain>
    </source>
</reference>
<evidence type="ECO:0000256" key="1">
    <source>
        <dbReference type="SAM" id="MobiDB-lite"/>
    </source>
</evidence>
<feature type="compositionally biased region" description="Polar residues" evidence="1">
    <location>
        <begin position="12"/>
        <end position="21"/>
    </location>
</feature>
<dbReference type="PANTHER" id="PTHR21669:SF28">
    <property type="entry name" value="YEMANUCLEIN"/>
    <property type="match status" value="1"/>
</dbReference>
<dbReference type="AlphaFoldDB" id="A0AAN7R1G3"/>
<comment type="caution">
    <text evidence="2">The sequence shown here is derived from an EMBL/GenBank/DDBJ whole genome shotgun (WGS) entry which is preliminary data.</text>
</comment>
<feature type="region of interest" description="Disordered" evidence="1">
    <location>
        <begin position="1"/>
        <end position="22"/>
    </location>
</feature>
<gene>
    <name evidence="2" type="ORF">SAY86_002946</name>
</gene>
<feature type="region of interest" description="Disordered" evidence="1">
    <location>
        <begin position="111"/>
        <end position="133"/>
    </location>
</feature>
<dbReference type="GO" id="GO:0006325">
    <property type="term" value="P:chromatin organization"/>
    <property type="evidence" value="ECO:0007669"/>
    <property type="project" value="TreeGrafter"/>
</dbReference>
<dbReference type="Proteomes" id="UP001346149">
    <property type="component" value="Unassembled WGS sequence"/>
</dbReference>
<keyword evidence="3" id="KW-1185">Reference proteome</keyword>
<protein>
    <submittedName>
        <fullName evidence="2">Uncharacterized protein</fullName>
    </submittedName>
</protein>